<name>A0AAV5X411_9BILA</name>
<evidence type="ECO:0000313" key="6">
    <source>
        <dbReference type="Proteomes" id="UP001432322"/>
    </source>
</evidence>
<feature type="transmembrane region" description="Helical" evidence="2">
    <location>
        <begin position="7"/>
        <end position="24"/>
    </location>
</feature>
<feature type="transmembrane region" description="Helical" evidence="2">
    <location>
        <begin position="36"/>
        <end position="56"/>
    </location>
</feature>
<dbReference type="EMBL" id="BTSY01000002">
    <property type="protein sequence ID" value="GMT16660.1"/>
    <property type="molecule type" value="Genomic_DNA"/>
</dbReference>
<reference evidence="5" key="1">
    <citation type="submission" date="2023-10" db="EMBL/GenBank/DDBJ databases">
        <title>Genome assembly of Pristionchus species.</title>
        <authorList>
            <person name="Yoshida K."/>
            <person name="Sommer R.J."/>
        </authorList>
    </citation>
    <scope>NUCLEOTIDE SEQUENCE</scope>
    <source>
        <strain evidence="5">RS5133</strain>
    </source>
</reference>
<evidence type="ECO:0000313" key="3">
    <source>
        <dbReference type="EMBL" id="GMT16660.1"/>
    </source>
</evidence>
<dbReference type="EMBL" id="BTSY01000002">
    <property type="protein sequence ID" value="GMT16661.1"/>
    <property type="molecule type" value="Genomic_DNA"/>
</dbReference>
<evidence type="ECO:0000256" key="2">
    <source>
        <dbReference type="SAM" id="Phobius"/>
    </source>
</evidence>
<dbReference type="Proteomes" id="UP001432322">
    <property type="component" value="Unassembled WGS sequence"/>
</dbReference>
<keyword evidence="6" id="KW-1185">Reference proteome</keyword>
<evidence type="ECO:0000256" key="1">
    <source>
        <dbReference type="SAM" id="MobiDB-lite"/>
    </source>
</evidence>
<organism evidence="5 6">
    <name type="scientific">Pristionchus fissidentatus</name>
    <dbReference type="NCBI Taxonomy" id="1538716"/>
    <lineage>
        <taxon>Eukaryota</taxon>
        <taxon>Metazoa</taxon>
        <taxon>Ecdysozoa</taxon>
        <taxon>Nematoda</taxon>
        <taxon>Chromadorea</taxon>
        <taxon>Rhabditida</taxon>
        <taxon>Rhabditina</taxon>
        <taxon>Diplogasteromorpha</taxon>
        <taxon>Diplogasteroidea</taxon>
        <taxon>Neodiplogasteridae</taxon>
        <taxon>Pristionchus</taxon>
    </lineage>
</organism>
<sequence length="97" mass="11101">STKSKQELVYVSAAASTCFAIFQIETEVAGRAEIELLMVLHFLFFGIASVAPFWCLMRYAPSIRRFCFSMKKETPNSYFTGQTQKPPTESTVRKRYN</sequence>
<evidence type="ECO:0000313" key="4">
    <source>
        <dbReference type="EMBL" id="GMT16661.1"/>
    </source>
</evidence>
<dbReference type="EMBL" id="BTSY01000214">
    <property type="protein sequence ID" value="GMT37648.1"/>
    <property type="molecule type" value="Genomic_DNA"/>
</dbReference>
<feature type="region of interest" description="Disordered" evidence="1">
    <location>
        <begin position="75"/>
        <end position="97"/>
    </location>
</feature>
<keyword evidence="2" id="KW-0472">Membrane</keyword>
<gene>
    <name evidence="5" type="ORF">PFISCL1PPCAC_28945</name>
    <name evidence="3" type="ORF">PFISCL1PPCAC_7957</name>
    <name evidence="4" type="ORF">PFISCL1PPCAC_7958</name>
</gene>
<evidence type="ECO:0000313" key="5">
    <source>
        <dbReference type="EMBL" id="GMT37648.1"/>
    </source>
</evidence>
<dbReference type="AlphaFoldDB" id="A0AAV5X411"/>
<keyword evidence="2" id="KW-1133">Transmembrane helix</keyword>
<proteinExistence type="predicted"/>
<evidence type="ECO:0008006" key="7">
    <source>
        <dbReference type="Google" id="ProtNLM"/>
    </source>
</evidence>
<feature type="non-terminal residue" evidence="5">
    <location>
        <position position="1"/>
    </location>
</feature>
<protein>
    <recommendedName>
        <fullName evidence="7">G protein-coupled receptor</fullName>
    </recommendedName>
</protein>
<comment type="caution">
    <text evidence="5">The sequence shown here is derived from an EMBL/GenBank/DDBJ whole genome shotgun (WGS) entry which is preliminary data.</text>
</comment>
<keyword evidence="2" id="KW-0812">Transmembrane</keyword>
<feature type="compositionally biased region" description="Polar residues" evidence="1">
    <location>
        <begin position="75"/>
        <end position="90"/>
    </location>
</feature>
<accession>A0AAV5X411</accession>